<dbReference type="EMBL" id="CAJNOM010000346">
    <property type="protein sequence ID" value="CAF1379045.1"/>
    <property type="molecule type" value="Genomic_DNA"/>
</dbReference>
<evidence type="ECO:0008006" key="5">
    <source>
        <dbReference type="Google" id="ProtNLM"/>
    </source>
</evidence>
<evidence type="ECO:0000313" key="3">
    <source>
        <dbReference type="EMBL" id="CAF1379045.1"/>
    </source>
</evidence>
<dbReference type="SUPFAM" id="SSF54427">
    <property type="entry name" value="NTF2-like"/>
    <property type="match status" value="1"/>
</dbReference>
<dbReference type="EMBL" id="CAJNOM010000344">
    <property type="protein sequence ID" value="CAF1377111.1"/>
    <property type="molecule type" value="Genomic_DNA"/>
</dbReference>
<evidence type="ECO:0000313" key="4">
    <source>
        <dbReference type="Proteomes" id="UP000663832"/>
    </source>
</evidence>
<protein>
    <recommendedName>
        <fullName evidence="5">SnoaL-like domain-containing protein</fullName>
    </recommendedName>
</protein>
<name>A0A815JKC8_9BILA</name>
<proteinExistence type="predicted"/>
<evidence type="ECO:0000313" key="1">
    <source>
        <dbReference type="EMBL" id="CAF1108171.1"/>
    </source>
</evidence>
<dbReference type="OrthoDB" id="9983368at2759"/>
<dbReference type="AlphaFoldDB" id="A0A815JKC8"/>
<sequence length="142" mass="16585">MSVSNVLTTEQNEVERGWIQAFYSTLNVDSFDIERWFEKYFENDASVTYNNDPPYKGYSDVSAHILQLRQKLSVKYTVKHVDAISDRIYVEIDATVIRKNDPEKKEIHLSELAVFYKKINESKISSLKIYVDPTPLLEKNKT</sequence>
<accession>A0A815JKC8</accession>
<comment type="caution">
    <text evidence="3">The sequence shown here is derived from an EMBL/GenBank/DDBJ whole genome shotgun (WGS) entry which is preliminary data.</text>
</comment>
<evidence type="ECO:0000313" key="2">
    <source>
        <dbReference type="EMBL" id="CAF1377111.1"/>
    </source>
</evidence>
<dbReference type="InterPro" id="IPR032710">
    <property type="entry name" value="NTF2-like_dom_sf"/>
</dbReference>
<dbReference type="Proteomes" id="UP000663877">
    <property type="component" value="Unassembled WGS sequence"/>
</dbReference>
<dbReference type="Proteomes" id="UP000663832">
    <property type="component" value="Unassembled WGS sequence"/>
</dbReference>
<dbReference type="Gene3D" id="3.10.450.50">
    <property type="match status" value="1"/>
</dbReference>
<organism evidence="3 4">
    <name type="scientific">Adineta steineri</name>
    <dbReference type="NCBI Taxonomy" id="433720"/>
    <lineage>
        <taxon>Eukaryota</taxon>
        <taxon>Metazoa</taxon>
        <taxon>Spiralia</taxon>
        <taxon>Gnathifera</taxon>
        <taxon>Rotifera</taxon>
        <taxon>Eurotatoria</taxon>
        <taxon>Bdelloidea</taxon>
        <taxon>Adinetida</taxon>
        <taxon>Adinetidae</taxon>
        <taxon>Adineta</taxon>
    </lineage>
</organism>
<reference evidence="3" key="1">
    <citation type="submission" date="2021-02" db="EMBL/GenBank/DDBJ databases">
        <authorList>
            <person name="Nowell W R."/>
        </authorList>
    </citation>
    <scope>NUCLEOTIDE SEQUENCE</scope>
</reference>
<gene>
    <name evidence="1" type="ORF">BJG266_LOCUS21742</name>
    <name evidence="2" type="ORF">QVE165_LOCUS35441</name>
    <name evidence="3" type="ORF">QVE165_LOCUS35548</name>
</gene>
<dbReference type="EMBL" id="CAJNOI010000131">
    <property type="protein sequence ID" value="CAF1108171.1"/>
    <property type="molecule type" value="Genomic_DNA"/>
</dbReference>
<keyword evidence="4" id="KW-1185">Reference proteome</keyword>